<name>X0ULP5_9ZZZZ</name>
<dbReference type="EMBL" id="BARS01021709">
    <property type="protein sequence ID" value="GAG06719.1"/>
    <property type="molecule type" value="Genomic_DNA"/>
</dbReference>
<reference evidence="1" key="1">
    <citation type="journal article" date="2014" name="Front. Microbiol.">
        <title>High frequency of phylogenetically diverse reductive dehalogenase-homologous genes in deep subseafloor sedimentary metagenomes.</title>
        <authorList>
            <person name="Kawai M."/>
            <person name="Futagami T."/>
            <person name="Toyoda A."/>
            <person name="Takaki Y."/>
            <person name="Nishi S."/>
            <person name="Hori S."/>
            <person name="Arai W."/>
            <person name="Tsubouchi T."/>
            <person name="Morono Y."/>
            <person name="Uchiyama I."/>
            <person name="Ito T."/>
            <person name="Fujiyama A."/>
            <person name="Inagaki F."/>
            <person name="Takami H."/>
        </authorList>
    </citation>
    <scope>NUCLEOTIDE SEQUENCE</scope>
    <source>
        <strain evidence="1">Expedition CK06-06</strain>
    </source>
</reference>
<evidence type="ECO:0000313" key="1">
    <source>
        <dbReference type="EMBL" id="GAG06719.1"/>
    </source>
</evidence>
<sequence length="128" mass="14756">MQIASWNPKFLVEIHGHGGSKAKFDIEISSGKPKNNKWSEKLELILRNKYSNLKEFKNVSICGKFEKIYFKASNTATIMDGRWIPFHIELPSILRKSSESKIFKLPKMGFDFCDILVEALTEICRVKC</sequence>
<gene>
    <name evidence="1" type="ORF">S01H1_34822</name>
</gene>
<protein>
    <submittedName>
        <fullName evidence="1">Uncharacterized protein</fullName>
    </submittedName>
</protein>
<accession>X0ULP5</accession>
<comment type="caution">
    <text evidence="1">The sequence shown here is derived from an EMBL/GenBank/DDBJ whole genome shotgun (WGS) entry which is preliminary data.</text>
</comment>
<proteinExistence type="predicted"/>
<dbReference type="AlphaFoldDB" id="X0ULP5"/>
<organism evidence="1">
    <name type="scientific">marine sediment metagenome</name>
    <dbReference type="NCBI Taxonomy" id="412755"/>
    <lineage>
        <taxon>unclassified sequences</taxon>
        <taxon>metagenomes</taxon>
        <taxon>ecological metagenomes</taxon>
    </lineage>
</organism>